<sequence>MAGKLTAQIRATLVLIDVVVVAAFAGLFMQPRYALREPVRECYTTLLGSTGSPQCPTLVHNFMMTYSPVIMAILVGIPLLTTHIRVFRDHRNRPAREIPQEESE</sequence>
<accession>A0ABU4C313</accession>
<protein>
    <submittedName>
        <fullName evidence="2">Uncharacterized protein</fullName>
    </submittedName>
</protein>
<keyword evidence="1" id="KW-0472">Membrane</keyword>
<feature type="transmembrane region" description="Helical" evidence="1">
    <location>
        <begin position="12"/>
        <end position="29"/>
    </location>
</feature>
<keyword evidence="1" id="KW-0812">Transmembrane</keyword>
<comment type="caution">
    <text evidence="2">The sequence shown here is derived from an EMBL/GenBank/DDBJ whole genome shotgun (WGS) entry which is preliminary data.</text>
</comment>
<keyword evidence="1" id="KW-1133">Transmembrane helix</keyword>
<dbReference type="EMBL" id="JAWLKB010000024">
    <property type="protein sequence ID" value="MDV6270795.1"/>
    <property type="molecule type" value="Genomic_DNA"/>
</dbReference>
<evidence type="ECO:0000313" key="2">
    <source>
        <dbReference type="EMBL" id="MDV6270795.1"/>
    </source>
</evidence>
<evidence type="ECO:0000313" key="3">
    <source>
        <dbReference type="Proteomes" id="UP001185927"/>
    </source>
</evidence>
<proteinExistence type="predicted"/>
<feature type="transmembrane region" description="Helical" evidence="1">
    <location>
        <begin position="66"/>
        <end position="87"/>
    </location>
</feature>
<name>A0ABU4C313_RHOGO</name>
<dbReference type="RefSeq" id="WP_317545219.1">
    <property type="nucleotide sequence ID" value="NZ_JAWLKB010000024.1"/>
</dbReference>
<organism evidence="2 3">
    <name type="scientific">Rhodococcus globerulus</name>
    <dbReference type="NCBI Taxonomy" id="33008"/>
    <lineage>
        <taxon>Bacteria</taxon>
        <taxon>Bacillati</taxon>
        <taxon>Actinomycetota</taxon>
        <taxon>Actinomycetes</taxon>
        <taxon>Mycobacteriales</taxon>
        <taxon>Nocardiaceae</taxon>
        <taxon>Rhodococcus</taxon>
    </lineage>
</organism>
<reference evidence="2 3" key="1">
    <citation type="submission" date="2023-10" db="EMBL/GenBank/DDBJ databases">
        <title>Development of a sustainable strategy for remediation of hydrocarbon-contaminated territories based on the waste exchange concept.</title>
        <authorList>
            <person name="Krivoruchko A."/>
        </authorList>
    </citation>
    <scope>NUCLEOTIDE SEQUENCE [LARGE SCALE GENOMIC DNA]</scope>
    <source>
        <strain evidence="2 3">IEGM 1203</strain>
    </source>
</reference>
<evidence type="ECO:0000256" key="1">
    <source>
        <dbReference type="SAM" id="Phobius"/>
    </source>
</evidence>
<keyword evidence="3" id="KW-1185">Reference proteome</keyword>
<dbReference type="Proteomes" id="UP001185927">
    <property type="component" value="Unassembled WGS sequence"/>
</dbReference>
<gene>
    <name evidence="2" type="ORF">R3Q16_29625</name>
</gene>